<feature type="signal peptide" evidence="2">
    <location>
        <begin position="1"/>
        <end position="30"/>
    </location>
</feature>
<accession>A0A7Y2ECE5</accession>
<dbReference type="SUPFAM" id="SSF55486">
    <property type="entry name" value="Metalloproteases ('zincins'), catalytic domain"/>
    <property type="match status" value="1"/>
</dbReference>
<dbReference type="EMBL" id="JABDJR010000660">
    <property type="protein sequence ID" value="NNF08357.1"/>
    <property type="molecule type" value="Genomic_DNA"/>
</dbReference>
<feature type="coiled-coil region" evidence="1">
    <location>
        <begin position="25"/>
        <end position="52"/>
    </location>
</feature>
<evidence type="ECO:0000313" key="3">
    <source>
        <dbReference type="EMBL" id="NNF08357.1"/>
    </source>
</evidence>
<feature type="chain" id="PRO_5030813221" evidence="2">
    <location>
        <begin position="31"/>
        <end position="290"/>
    </location>
</feature>
<organism evidence="3 4">
    <name type="scientific">Eiseniibacteriota bacterium</name>
    <dbReference type="NCBI Taxonomy" id="2212470"/>
    <lineage>
        <taxon>Bacteria</taxon>
        <taxon>Candidatus Eiseniibacteriota</taxon>
    </lineage>
</organism>
<feature type="non-terminal residue" evidence="3">
    <location>
        <position position="290"/>
    </location>
</feature>
<protein>
    <submittedName>
        <fullName evidence="3">Uncharacterized protein</fullName>
    </submittedName>
</protein>
<evidence type="ECO:0000256" key="2">
    <source>
        <dbReference type="SAM" id="SignalP"/>
    </source>
</evidence>
<gene>
    <name evidence="3" type="ORF">HKN21_16470</name>
</gene>
<name>A0A7Y2ECE5_UNCEI</name>
<sequence length="290" mass="32715">MKNTERVSRMARAFLAASFMLIGIQTAAHADLERIREKAVELEQKLNKHHYEVSARGEDSNTLRIYKDFAFLLKESKVDEAREAEGFEAARLKHFLIESAVNFELASYLDDLNKFERTGTADFNGVPTTYHGLINQLANAEVDKDRRAIYTALKGMVETANIYRNQIVTRRNELFQAWGYDNYAQFYAEKNGIDLAEVSKAAEDLLTETQAQYDALFEAVVMDQMGVEARKVKLLDIPFLLSGAKYLDAFPVADQQTRSKAVLSGLGLSSQGLVFDEKEREGRAAGWGVY</sequence>
<evidence type="ECO:0000313" key="4">
    <source>
        <dbReference type="Proteomes" id="UP000547674"/>
    </source>
</evidence>
<dbReference type="Proteomes" id="UP000547674">
    <property type="component" value="Unassembled WGS sequence"/>
</dbReference>
<keyword evidence="2" id="KW-0732">Signal</keyword>
<proteinExistence type="predicted"/>
<keyword evidence="1" id="KW-0175">Coiled coil</keyword>
<comment type="caution">
    <text evidence="3">The sequence shown here is derived from an EMBL/GenBank/DDBJ whole genome shotgun (WGS) entry which is preliminary data.</text>
</comment>
<reference evidence="3 4" key="1">
    <citation type="submission" date="2020-03" db="EMBL/GenBank/DDBJ databases">
        <title>Metabolic flexibility allows generalist bacteria to become dominant in a frequently disturbed ecosystem.</title>
        <authorList>
            <person name="Chen Y.-J."/>
            <person name="Leung P.M."/>
            <person name="Bay S.K."/>
            <person name="Hugenholtz P."/>
            <person name="Kessler A.J."/>
            <person name="Shelley G."/>
            <person name="Waite D.W."/>
            <person name="Cook P.L."/>
            <person name="Greening C."/>
        </authorList>
    </citation>
    <scope>NUCLEOTIDE SEQUENCE [LARGE SCALE GENOMIC DNA]</scope>
    <source>
        <strain evidence="3">SS_bin_28</strain>
    </source>
</reference>
<evidence type="ECO:0000256" key="1">
    <source>
        <dbReference type="SAM" id="Coils"/>
    </source>
</evidence>
<dbReference type="AlphaFoldDB" id="A0A7Y2ECE5"/>